<dbReference type="Proteomes" id="UP001056708">
    <property type="component" value="Chromosome"/>
</dbReference>
<evidence type="ECO:0000313" key="1">
    <source>
        <dbReference type="EMBL" id="USR92325.1"/>
    </source>
</evidence>
<dbReference type="EMBL" id="CP098611">
    <property type="protein sequence ID" value="USR92325.1"/>
    <property type="molecule type" value="Genomic_DNA"/>
</dbReference>
<evidence type="ECO:0000313" key="2">
    <source>
        <dbReference type="Proteomes" id="UP001056708"/>
    </source>
</evidence>
<accession>A0ABY5ASX1</accession>
<dbReference type="RefSeq" id="WP_252664452.1">
    <property type="nucleotide sequence ID" value="NZ_CP098611.1"/>
</dbReference>
<gene>
    <name evidence="1" type="ORF">NEA10_06280</name>
</gene>
<reference evidence="1" key="1">
    <citation type="submission" date="2022-06" db="EMBL/GenBank/DDBJ databases">
        <title>Genome sequence of Phormidium yuhuli AB48 isolated from an industrial photobioreactor environment.</title>
        <authorList>
            <person name="Qiu Y."/>
            <person name="Noonan A.J.C."/>
            <person name="Dofher K."/>
            <person name="Koch M."/>
            <person name="Kieft B."/>
            <person name="Lin X."/>
            <person name="Ziels R.M."/>
            <person name="Hallam S.J."/>
        </authorList>
    </citation>
    <scope>NUCLEOTIDE SEQUENCE</scope>
    <source>
        <strain evidence="1">AB48</strain>
    </source>
</reference>
<organism evidence="1 2">
    <name type="scientific">Phormidium yuhuli AB48</name>
    <dbReference type="NCBI Taxonomy" id="2940671"/>
    <lineage>
        <taxon>Bacteria</taxon>
        <taxon>Bacillati</taxon>
        <taxon>Cyanobacteriota</taxon>
        <taxon>Cyanophyceae</taxon>
        <taxon>Oscillatoriophycideae</taxon>
        <taxon>Oscillatoriales</taxon>
        <taxon>Oscillatoriaceae</taxon>
        <taxon>Phormidium</taxon>
        <taxon>Phormidium yuhuli</taxon>
    </lineage>
</organism>
<sequence length="48" mass="4989">MKEQSLGSDGDRPEATHSPGIGLVGILSKMAAMEFTLPPDCAWLGLGC</sequence>
<proteinExistence type="predicted"/>
<keyword evidence="2" id="KW-1185">Reference proteome</keyword>
<protein>
    <submittedName>
        <fullName evidence="1">Uncharacterized protein</fullName>
    </submittedName>
</protein>
<name>A0ABY5ASX1_9CYAN</name>